<comment type="domain">
    <text evidence="6">Has four distinct domains: an N-terminal nucleotidyltransferase (NT) domain responsible for UTase activity, a central HD domain that encodes UR activity, and two C-terminal ACT domains that seem to have a role in glutamine sensing.</text>
</comment>
<dbReference type="InterPro" id="IPR006674">
    <property type="entry name" value="HD_domain"/>
</dbReference>
<comment type="function">
    <text evidence="6">Modifies, by uridylylation and deuridylylation, the PII regulatory proteins (GlnB and homologs), in response to the nitrogen status of the cell that GlnD senses through the glutamine level. Under low glutamine levels, catalyzes the conversion of the PII proteins and UTP to PII-UMP and PPi, while under higher glutamine levels, GlnD hydrolyzes PII-UMP to PII and UMP (deuridylylation). Thus, controls uridylylation state and activity of the PII proteins, and plays an important role in the regulation of nitrogen metabolism.</text>
</comment>
<dbReference type="EC" id="2.7.7.59" evidence="6"/>
<keyword evidence="1 6" id="KW-0808">Transferase</keyword>
<name>A0ABW5DBD1_9BACT</name>
<dbReference type="Pfam" id="PF24931">
    <property type="entry name" value="ACT_ACR9_3rd"/>
    <property type="match status" value="1"/>
</dbReference>
<comment type="cofactor">
    <cofactor evidence="6">
        <name>Mg(2+)</name>
        <dbReference type="ChEBI" id="CHEBI:18420"/>
    </cofactor>
</comment>
<dbReference type="PROSITE" id="PS51671">
    <property type="entry name" value="ACT"/>
    <property type="match status" value="2"/>
</dbReference>
<feature type="domain" description="HD" evidence="8">
    <location>
        <begin position="479"/>
        <end position="601"/>
    </location>
</feature>
<dbReference type="CDD" id="cd05401">
    <property type="entry name" value="NT_GlnE_GlnD_like"/>
    <property type="match status" value="1"/>
</dbReference>
<dbReference type="SUPFAM" id="SSF81593">
    <property type="entry name" value="Nucleotidyltransferase substrate binding subunit/domain"/>
    <property type="match status" value="1"/>
</dbReference>
<evidence type="ECO:0000256" key="1">
    <source>
        <dbReference type="ARBA" id="ARBA00022679"/>
    </source>
</evidence>
<dbReference type="SUPFAM" id="SSF55021">
    <property type="entry name" value="ACT-like"/>
    <property type="match status" value="1"/>
</dbReference>
<keyword evidence="10" id="KW-1185">Reference proteome</keyword>
<evidence type="ECO:0000256" key="3">
    <source>
        <dbReference type="ARBA" id="ARBA00022801"/>
    </source>
</evidence>
<feature type="region of interest" description="Uridylyltransferase" evidence="6">
    <location>
        <begin position="1"/>
        <end position="362"/>
    </location>
</feature>
<feature type="domain" description="ACT" evidence="7">
    <location>
        <begin position="727"/>
        <end position="804"/>
    </location>
</feature>
<dbReference type="PIRSF" id="PIRSF006288">
    <property type="entry name" value="PII_uridyltransf"/>
    <property type="match status" value="1"/>
</dbReference>
<keyword evidence="2 6" id="KW-0548">Nucleotidyltransferase</keyword>
<evidence type="ECO:0000256" key="6">
    <source>
        <dbReference type="HAMAP-Rule" id="MF_00277"/>
    </source>
</evidence>
<dbReference type="Proteomes" id="UP001597375">
    <property type="component" value="Unassembled WGS sequence"/>
</dbReference>
<comment type="caution">
    <text evidence="6">Lacks conserved residue(s) required for the propagation of feature annotation.</text>
</comment>
<dbReference type="SUPFAM" id="SSF81301">
    <property type="entry name" value="Nucleotidyltransferase"/>
    <property type="match status" value="1"/>
</dbReference>
<dbReference type="Gene3D" id="1.10.3090.10">
    <property type="entry name" value="cca-adding enzyme, domain 2"/>
    <property type="match status" value="1"/>
</dbReference>
<dbReference type="HAMAP" id="MF_00277">
    <property type="entry name" value="PII_uridylyl_transf"/>
    <property type="match status" value="1"/>
</dbReference>
<reference evidence="10" key="1">
    <citation type="journal article" date="2019" name="Int. J. Syst. Evol. Microbiol.">
        <title>The Global Catalogue of Microorganisms (GCM) 10K type strain sequencing project: providing services to taxonomists for standard genome sequencing and annotation.</title>
        <authorList>
            <consortium name="The Broad Institute Genomics Platform"/>
            <consortium name="The Broad Institute Genome Sequencing Center for Infectious Disease"/>
            <person name="Wu L."/>
            <person name="Ma J."/>
        </authorList>
    </citation>
    <scope>NUCLEOTIDE SEQUENCE [LARGE SCALE GENOMIC DNA]</scope>
    <source>
        <strain evidence="10">CGMCC 4.7106</strain>
    </source>
</reference>
<dbReference type="NCBIfam" id="TIGR01693">
    <property type="entry name" value="UTase_glnD"/>
    <property type="match status" value="1"/>
</dbReference>
<proteinExistence type="inferred from homology"/>
<evidence type="ECO:0000313" key="9">
    <source>
        <dbReference type="EMBL" id="MFD2257371.1"/>
    </source>
</evidence>
<dbReference type="InterPro" id="IPR002934">
    <property type="entry name" value="Polymerase_NTP_transf_dom"/>
</dbReference>
<comment type="similarity">
    <text evidence="6">Belongs to the GlnD family.</text>
</comment>
<dbReference type="PANTHER" id="PTHR47320">
    <property type="entry name" value="BIFUNCTIONAL URIDYLYLTRANSFERASE/URIDYLYL-REMOVING ENZYME"/>
    <property type="match status" value="1"/>
</dbReference>
<evidence type="ECO:0000259" key="7">
    <source>
        <dbReference type="PROSITE" id="PS51671"/>
    </source>
</evidence>
<dbReference type="Pfam" id="PF08335">
    <property type="entry name" value="GlnD_UR_UTase"/>
    <property type="match status" value="1"/>
</dbReference>
<protein>
    <recommendedName>
        <fullName evidence="6">Bifunctional uridylyltransferase/uridylyl-removing enzyme</fullName>
        <shortName evidence="6">UTase/UR</shortName>
    </recommendedName>
    <alternativeName>
        <fullName evidence="6">Bifunctional [protein-PII] modification enzyme</fullName>
    </alternativeName>
    <alternativeName>
        <fullName evidence="6">Bifunctional nitrogen sensor protein</fullName>
    </alternativeName>
    <domain>
        <recommendedName>
            <fullName evidence="6">[Protein-PII] uridylyltransferase</fullName>
            <shortName evidence="6">PII uridylyltransferase</shortName>
            <shortName evidence="6">UTase</shortName>
            <ecNumber evidence="6">2.7.7.59</ecNumber>
        </recommendedName>
    </domain>
    <domain>
        <recommendedName>
            <fullName evidence="6">[Protein-PII]-UMP uridylyl-removing enzyme</fullName>
            <shortName evidence="6">UR</shortName>
            <ecNumber evidence="6">3.1.4.-</ecNumber>
        </recommendedName>
    </domain>
</protein>
<sequence>MSETSPLQQKANQILKPAIDGQLSPDERMGLYQSFMKSEQEIILARHRDGAGGLEIAEARSELIDVLLATILQATINAQGVESSPLSLVAIGGYGRGTLNPGSDIDILFLLPRASTKLPKHVQELVQRVLYVLWDLGFKVGQSCRSIAECIQEARADQQNFTALMETRLIAGNKELYQEFLVSYDKNCIAKGYDEFLENRRQDLRSRHKKSSYTVFLQEPNVKESCGGLRDYQNMLWVARMKTGSADLGKLVEKKIITASTLREIEEANDFLLRVRNDLHYHTGKSTDILTLQLQGVVATSFAYPQRSILRRTEAFMRDYYRHTRHLYRHSNSLMETFQIEQDTIAESGLRSFLTFRKKKREEFDGFIARNGRIYPANHEIFKDDIHRMMRLFQHSQVRGLRLSPQMRRLIASHWNDIDRPFRYLKANRETFQAILERKGEVARTLRQMHRIGFLGRYLPEFGALDCLVQHEFFHRYTADEHTLRCIDELDKLLDNTDPKFDLFRRLFHEIVDPYALYLALILHDTGRSENVREHIDGSAMLAVKLCARLQIKGRRYSLIMFLVDNHLTFWRTATTKNLEDPEVIAEFAAIMKTTENLDALLLFTYCDTSGTAPDAWNGWKESLMLQLHKATKRFLIEGREKFTRRLDTDRQELRREVIALMPDDYTKEIKAHFSRTPDAAFAYREASFIVTQIEAIRSFLDEQHNKQNPHAFCVKWIDHPDKGYSELVLATHDRPLHLEKLCCALASEQINILSADLFTRTDDIVLNIFRVCTTNFEPISNETTRKRFIRTFTQILESEKYEPEQYLKLKQNFLKPRTETGLSVPVRAHVSNDLHPSCTTVEIQALDRIGLLHDLFHTINEAGLDTAHARICTEKGVAMDTLYIVTSENKKIEDPQLLRALEEKFNNLVARKEAAV</sequence>
<evidence type="ECO:0000313" key="10">
    <source>
        <dbReference type="Proteomes" id="UP001597375"/>
    </source>
</evidence>
<dbReference type="InterPro" id="IPR010043">
    <property type="entry name" value="UTase/UR"/>
</dbReference>
<dbReference type="GO" id="GO:0008773">
    <property type="term" value="F:[protein-PII] uridylyltransferase activity"/>
    <property type="evidence" value="ECO:0007669"/>
    <property type="project" value="UniProtKB-EC"/>
</dbReference>
<dbReference type="SUPFAM" id="SSF81891">
    <property type="entry name" value="Poly A polymerase C-terminal region-like"/>
    <property type="match status" value="1"/>
</dbReference>
<comment type="catalytic activity">
    <reaction evidence="6">
        <text>[protein-PII]-L-tyrosine + UTP = [protein-PII]-uridylyl-L-tyrosine + diphosphate</text>
        <dbReference type="Rhea" id="RHEA:13673"/>
        <dbReference type="Rhea" id="RHEA-COMP:12147"/>
        <dbReference type="Rhea" id="RHEA-COMP:12148"/>
        <dbReference type="ChEBI" id="CHEBI:33019"/>
        <dbReference type="ChEBI" id="CHEBI:46398"/>
        <dbReference type="ChEBI" id="CHEBI:46858"/>
        <dbReference type="ChEBI" id="CHEBI:90602"/>
        <dbReference type="EC" id="2.7.7.59"/>
    </reaction>
</comment>
<dbReference type="EMBL" id="JBHUIT010000027">
    <property type="protein sequence ID" value="MFD2257371.1"/>
    <property type="molecule type" value="Genomic_DNA"/>
</dbReference>
<keyword evidence="3 6" id="KW-0378">Hydrolase</keyword>
<organism evidence="9 10">
    <name type="scientific">Luteolibacter algae</name>
    <dbReference type="NCBI Taxonomy" id="454151"/>
    <lineage>
        <taxon>Bacteria</taxon>
        <taxon>Pseudomonadati</taxon>
        <taxon>Verrucomicrobiota</taxon>
        <taxon>Verrucomicrobiia</taxon>
        <taxon>Verrucomicrobiales</taxon>
        <taxon>Verrucomicrobiaceae</taxon>
        <taxon>Luteolibacter</taxon>
    </lineage>
</organism>
<evidence type="ECO:0000259" key="8">
    <source>
        <dbReference type="PROSITE" id="PS51831"/>
    </source>
</evidence>
<dbReference type="PANTHER" id="PTHR47320:SF1">
    <property type="entry name" value="BIFUNCTIONAL URIDYLYLTRANSFERASE_URIDYLYL-REMOVING ENZYME"/>
    <property type="match status" value="1"/>
</dbReference>
<dbReference type="Gene3D" id="3.30.460.10">
    <property type="entry name" value="Beta Polymerase, domain 2"/>
    <property type="match status" value="1"/>
</dbReference>
<evidence type="ECO:0000256" key="2">
    <source>
        <dbReference type="ARBA" id="ARBA00022695"/>
    </source>
</evidence>
<dbReference type="PROSITE" id="PS51831">
    <property type="entry name" value="HD"/>
    <property type="match status" value="1"/>
</dbReference>
<dbReference type="Pfam" id="PF01909">
    <property type="entry name" value="NTP_transf_2"/>
    <property type="match status" value="1"/>
</dbReference>
<evidence type="ECO:0000256" key="5">
    <source>
        <dbReference type="ARBA" id="ARBA00023268"/>
    </source>
</evidence>
<dbReference type="InterPro" id="IPR002912">
    <property type="entry name" value="ACT_dom"/>
</dbReference>
<keyword evidence="4 6" id="KW-0460">Magnesium</keyword>
<comment type="activity regulation">
    <text evidence="6">Uridylyltransferase (UTase) activity is inhibited by glutamine, while glutamine activates uridylyl-removing (UR) activity.</text>
</comment>
<comment type="caution">
    <text evidence="9">The sequence shown here is derived from an EMBL/GenBank/DDBJ whole genome shotgun (WGS) entry which is preliminary data.</text>
</comment>
<comment type="catalytic activity">
    <reaction evidence="6">
        <text>[protein-PII]-uridylyl-L-tyrosine + H2O = [protein-PII]-L-tyrosine + UMP + H(+)</text>
        <dbReference type="Rhea" id="RHEA:48600"/>
        <dbReference type="Rhea" id="RHEA-COMP:12147"/>
        <dbReference type="Rhea" id="RHEA-COMP:12148"/>
        <dbReference type="ChEBI" id="CHEBI:15377"/>
        <dbReference type="ChEBI" id="CHEBI:15378"/>
        <dbReference type="ChEBI" id="CHEBI:46858"/>
        <dbReference type="ChEBI" id="CHEBI:57865"/>
        <dbReference type="ChEBI" id="CHEBI:90602"/>
    </reaction>
</comment>
<feature type="domain" description="ACT" evidence="7">
    <location>
        <begin position="841"/>
        <end position="917"/>
    </location>
</feature>
<keyword evidence="5 6" id="KW-0511">Multifunctional enzyme</keyword>
<dbReference type="RefSeq" id="WP_386820656.1">
    <property type="nucleotide sequence ID" value="NZ_JBHUIT010000027.1"/>
</dbReference>
<dbReference type="InterPro" id="IPR013546">
    <property type="entry name" value="PII_UdlTrfase/GS_AdlTrfase"/>
</dbReference>
<dbReference type="EC" id="3.1.4.-" evidence="6"/>
<dbReference type="InterPro" id="IPR045865">
    <property type="entry name" value="ACT-like_dom_sf"/>
</dbReference>
<dbReference type="InterPro" id="IPR043519">
    <property type="entry name" value="NT_sf"/>
</dbReference>
<evidence type="ECO:0000256" key="4">
    <source>
        <dbReference type="ARBA" id="ARBA00022842"/>
    </source>
</evidence>
<accession>A0ABW5DBD1</accession>
<gene>
    <name evidence="6 9" type="primary">glnD</name>
    <name evidence="9" type="ORF">ACFSSA_11865</name>
</gene>